<keyword evidence="1" id="KW-1133">Transmembrane helix</keyword>
<dbReference type="Proteomes" id="UP000276133">
    <property type="component" value="Unassembled WGS sequence"/>
</dbReference>
<organism evidence="2 3">
    <name type="scientific">Brachionus plicatilis</name>
    <name type="common">Marine rotifer</name>
    <name type="synonym">Brachionus muelleri</name>
    <dbReference type="NCBI Taxonomy" id="10195"/>
    <lineage>
        <taxon>Eukaryota</taxon>
        <taxon>Metazoa</taxon>
        <taxon>Spiralia</taxon>
        <taxon>Gnathifera</taxon>
        <taxon>Rotifera</taxon>
        <taxon>Eurotatoria</taxon>
        <taxon>Monogononta</taxon>
        <taxon>Pseudotrocha</taxon>
        <taxon>Ploima</taxon>
        <taxon>Brachionidae</taxon>
        <taxon>Brachionus</taxon>
    </lineage>
</organism>
<accession>A0A3M7QWV5</accession>
<protein>
    <submittedName>
        <fullName evidence="2">Uncharacterized protein</fullName>
    </submittedName>
</protein>
<feature type="transmembrane region" description="Helical" evidence="1">
    <location>
        <begin position="95"/>
        <end position="117"/>
    </location>
</feature>
<keyword evidence="3" id="KW-1185">Reference proteome</keyword>
<dbReference type="AlphaFoldDB" id="A0A3M7QWV5"/>
<feature type="transmembrane region" description="Helical" evidence="1">
    <location>
        <begin position="28"/>
        <end position="54"/>
    </location>
</feature>
<gene>
    <name evidence="2" type="ORF">BpHYR1_039211</name>
</gene>
<sequence>MPDETYLFCPFISLKVTSEPPESPKDTFLLTLAAIHCAYFIIASTHLRIFYIVILIHFIHLFTSDADCFISETPAHYVCFRVAEWEFNKNPIHRIAYLIIKKIFIFFLIPACVKININCFSHKIYELSCHNQKASSINNKMLKIELKLCKFRKKKIFLFQ</sequence>
<evidence type="ECO:0000256" key="1">
    <source>
        <dbReference type="SAM" id="Phobius"/>
    </source>
</evidence>
<keyword evidence="1" id="KW-0812">Transmembrane</keyword>
<keyword evidence="1" id="KW-0472">Membrane</keyword>
<dbReference type="EMBL" id="REGN01004943">
    <property type="protein sequence ID" value="RNA15455.1"/>
    <property type="molecule type" value="Genomic_DNA"/>
</dbReference>
<name>A0A3M7QWV5_BRAPC</name>
<proteinExistence type="predicted"/>
<evidence type="ECO:0000313" key="2">
    <source>
        <dbReference type="EMBL" id="RNA15455.1"/>
    </source>
</evidence>
<comment type="caution">
    <text evidence="2">The sequence shown here is derived from an EMBL/GenBank/DDBJ whole genome shotgun (WGS) entry which is preliminary data.</text>
</comment>
<evidence type="ECO:0000313" key="3">
    <source>
        <dbReference type="Proteomes" id="UP000276133"/>
    </source>
</evidence>
<reference evidence="2 3" key="1">
    <citation type="journal article" date="2018" name="Sci. Rep.">
        <title>Genomic signatures of local adaptation to the degree of environmental predictability in rotifers.</title>
        <authorList>
            <person name="Franch-Gras L."/>
            <person name="Hahn C."/>
            <person name="Garcia-Roger E.M."/>
            <person name="Carmona M.J."/>
            <person name="Serra M."/>
            <person name="Gomez A."/>
        </authorList>
    </citation>
    <scope>NUCLEOTIDE SEQUENCE [LARGE SCALE GENOMIC DNA]</scope>
    <source>
        <strain evidence="2">HYR1</strain>
    </source>
</reference>